<dbReference type="Proteomes" id="UP001319180">
    <property type="component" value="Unassembled WGS sequence"/>
</dbReference>
<accession>A0AAP2DF14</accession>
<dbReference type="SUPFAM" id="SSF54001">
    <property type="entry name" value="Cysteine proteinases"/>
    <property type="match status" value="1"/>
</dbReference>
<evidence type="ECO:0000313" key="3">
    <source>
        <dbReference type="Proteomes" id="UP001319180"/>
    </source>
</evidence>
<dbReference type="EMBL" id="JAHESC010000089">
    <property type="protein sequence ID" value="MBT1690798.1"/>
    <property type="molecule type" value="Genomic_DNA"/>
</dbReference>
<keyword evidence="3" id="KW-1185">Reference proteome</keyword>
<reference evidence="2 3" key="1">
    <citation type="submission" date="2021-05" db="EMBL/GenBank/DDBJ databases">
        <title>A Polyphasic approach of four new species of the genus Ohtaekwangia: Ohtaekwangia histidinii sp. nov., Ohtaekwangia cretensis sp. nov., Ohtaekwangia indiensis sp. nov., Ohtaekwangia reichenbachii sp. nov. from diverse environment.</title>
        <authorList>
            <person name="Octaviana S."/>
        </authorList>
    </citation>
    <scope>NUCLEOTIDE SEQUENCE [LARGE SCALE GENOMIC DNA]</scope>
    <source>
        <strain evidence="2 3">PWU37</strain>
    </source>
</reference>
<dbReference type="Pfam" id="PF01841">
    <property type="entry name" value="Transglut_core"/>
    <property type="match status" value="1"/>
</dbReference>
<sequence length="655" mass="74673">MKDCKVYFAATLAVVCLTLVPSCSRGPNEVSQALEYAGSNRSELEKVIGHYSQRPGDSLKLRAARFLIANMPGHHFYKGKIIDQLHQFFDIANTVHPKWPAMDLRPLGDSLQRVYGSIWTGNVETLYDLESLPANYLIENIDEAFRVWREQPWCQHVTFDQFCEFILPYRVDNEDPFEYNRKAFYARFNPLLDTVRNTNGDAVAACLAVNNELKKGMWVFTGAMEHLPHFGAQTILDKRVGVCREYADLAVYAMRATGIPVAIDFTPQWPFRSLGHSWNVLLSEAGKKIMFLGIESDPGQPHKADHKKAKVYRNTFALQSKSLAMTANGADIPELFRNPRFIDVSDEYFEGVDVSIPLDKSEDDAYAYLCVFDNKNWVPVQWGKVVKGTAVFAKMGRDIVYLPAYYKGGRIVPANAPFLLTKDGELKFYVTDQKKKQDLRLFRKFPILTVRERMVRVKGGKFQGANRADFKDSITLYKISEPSIFYQSAKVKNRNRFRYLRYLSPPHSNGNIAEIEFYSDSDSSHALKGNVIGDKEVGDPARGREQAMDGNVLTFYDARKEDSPWVGIDVGSAKTITKIRYIATNDGNNIAPGNEYELLYFDKDIGWRSIGRQTAVGYELQFNNVPAEVLYLLHNHTEGVEERIFTYENGEQVWW</sequence>
<feature type="domain" description="Transglutaminase-like" evidence="1">
    <location>
        <begin position="204"/>
        <end position="279"/>
    </location>
</feature>
<dbReference type="InterPro" id="IPR002931">
    <property type="entry name" value="Transglutaminase-like"/>
</dbReference>
<evidence type="ECO:0000259" key="1">
    <source>
        <dbReference type="Pfam" id="PF01841"/>
    </source>
</evidence>
<dbReference type="InterPro" id="IPR038765">
    <property type="entry name" value="Papain-like_cys_pep_sf"/>
</dbReference>
<comment type="caution">
    <text evidence="2">The sequence shown here is derived from an EMBL/GenBank/DDBJ whole genome shotgun (WGS) entry which is preliminary data.</text>
</comment>
<dbReference type="PANTHER" id="PTHR35532">
    <property type="entry name" value="SIMILAR TO POLYHYDROXYALKANOATE DEPOLYMERASE"/>
    <property type="match status" value="1"/>
</dbReference>
<gene>
    <name evidence="2" type="ORF">KK078_29810</name>
</gene>
<dbReference type="RefSeq" id="WP_254094598.1">
    <property type="nucleotide sequence ID" value="NZ_JAHESC010000089.1"/>
</dbReference>
<protein>
    <submittedName>
        <fullName evidence="2">Transglutaminase-like domain-containing protein</fullName>
    </submittedName>
</protein>
<organism evidence="2 3">
    <name type="scientific">Dawidia soli</name>
    <dbReference type="NCBI Taxonomy" id="2782352"/>
    <lineage>
        <taxon>Bacteria</taxon>
        <taxon>Pseudomonadati</taxon>
        <taxon>Bacteroidota</taxon>
        <taxon>Cytophagia</taxon>
        <taxon>Cytophagales</taxon>
        <taxon>Chryseotaleaceae</taxon>
        <taxon>Dawidia</taxon>
    </lineage>
</organism>
<dbReference type="PANTHER" id="PTHR35532:SF5">
    <property type="entry name" value="CARBOHYDRATE-BINDING DOMAIN-CONTAINING PROTEIN"/>
    <property type="match status" value="1"/>
</dbReference>
<name>A0AAP2DF14_9BACT</name>
<proteinExistence type="predicted"/>
<dbReference type="AlphaFoldDB" id="A0AAP2DF14"/>
<dbReference type="Gene3D" id="2.60.120.260">
    <property type="entry name" value="Galactose-binding domain-like"/>
    <property type="match status" value="2"/>
</dbReference>
<evidence type="ECO:0000313" key="2">
    <source>
        <dbReference type="EMBL" id="MBT1690798.1"/>
    </source>
</evidence>